<dbReference type="InterPro" id="IPR003169">
    <property type="entry name" value="GYF"/>
</dbReference>
<dbReference type="GeneID" id="9619013"/>
<evidence type="ECO:0000259" key="2">
    <source>
        <dbReference type="Pfam" id="PF02213"/>
    </source>
</evidence>
<protein>
    <recommendedName>
        <fullName evidence="2">GYF domain-containing protein</fullName>
    </recommendedName>
</protein>
<name>D8UBY7_VOLCA</name>
<feature type="compositionally biased region" description="Low complexity" evidence="1">
    <location>
        <begin position="199"/>
        <end position="208"/>
    </location>
</feature>
<evidence type="ECO:0000256" key="1">
    <source>
        <dbReference type="SAM" id="MobiDB-lite"/>
    </source>
</evidence>
<feature type="region of interest" description="Disordered" evidence="1">
    <location>
        <begin position="91"/>
        <end position="111"/>
    </location>
</feature>
<feature type="compositionally biased region" description="Low complexity" evidence="1">
    <location>
        <begin position="173"/>
        <end position="191"/>
    </location>
</feature>
<dbReference type="AlphaFoldDB" id="D8UBY7"/>
<accession>D8UBY7</accession>
<evidence type="ECO:0000313" key="4">
    <source>
        <dbReference type="Proteomes" id="UP000001058"/>
    </source>
</evidence>
<feature type="region of interest" description="Disordered" evidence="1">
    <location>
        <begin position="159"/>
        <end position="367"/>
    </location>
</feature>
<dbReference type="RefSeq" id="XP_002956214.1">
    <property type="nucleotide sequence ID" value="XM_002956168.1"/>
</dbReference>
<feature type="compositionally biased region" description="Acidic residues" evidence="1">
    <location>
        <begin position="338"/>
        <end position="348"/>
    </location>
</feature>
<dbReference type="SUPFAM" id="SSF55277">
    <property type="entry name" value="GYF domain"/>
    <property type="match status" value="1"/>
</dbReference>
<feature type="compositionally biased region" description="Low complexity" evidence="1">
    <location>
        <begin position="321"/>
        <end position="337"/>
    </location>
</feature>
<dbReference type="OrthoDB" id="550199at2759"/>
<feature type="compositionally biased region" description="Basic and acidic residues" evidence="1">
    <location>
        <begin position="209"/>
        <end position="228"/>
    </location>
</feature>
<sequence length="646" mass="67513">MPRCQRAGNAPSTMRQGIGTITTVQQELHLGYFHNPPAAPGHAHAAAPNTAATAARVAPVAVAAAGSSITSTPPLETQLPSKSEVSALDTAPAQPRLGGGPSAAGQASSTGTGSGWYYRDRGGALHGPFHRDHLRAWRAFLPMDLIVWYVDIHHHNNNNNHNHHHRKTPTLPPQLHHPQKQPLQPPQQKEQQQQEEEQGQAQQQMQQQRQDEDEKEKVEEKGEPRVAAERPCGSDGDDSLMEGGKKGGKGGGSGDGVGSVANETAAIEPPAKRAKHSEPASETTKPLSNGAVRAEDISLPPVPRSSSPSSLGIEVPAFTSAADPAEAGASASAAEQEGGNEEEEEDKEEQGAGPTGRSAVADAGSGSVGPASVAEAIACGLPGIELAELLGDGPLLADWRRRFPGDRPLGTAPPASVHDQWLRAAAAAAAAAHHAYGAQHAQYYYQSGQQHYAVAAATAGGSSAEDGGAVASRPRSREESMLEYAEAVLAGLPPDDEAVVLARQAAAAGKSLAEVVKFSWGAAASTSASAATAAAQQHHDDLYGTAAAVNPPPPVDEHGVPTEYVRDPRSGRLTAVGRDPASAPQSAARALYGEYGGWVNPDQIEDYLAMAKRWRQEKLPTLWARKKLKEQREAKAKKAAKALGGL</sequence>
<dbReference type="Proteomes" id="UP000001058">
    <property type="component" value="Unassembled WGS sequence"/>
</dbReference>
<feature type="domain" description="GYF" evidence="2">
    <location>
        <begin position="116"/>
        <end position="151"/>
    </location>
</feature>
<gene>
    <name evidence="3" type="ORF">VOLCADRAFT_97130</name>
</gene>
<dbReference type="InterPro" id="IPR035445">
    <property type="entry name" value="GYF-like_dom_sf"/>
</dbReference>
<evidence type="ECO:0000313" key="3">
    <source>
        <dbReference type="EMBL" id="EFJ42753.1"/>
    </source>
</evidence>
<reference evidence="3 4" key="1">
    <citation type="journal article" date="2010" name="Science">
        <title>Genomic analysis of organismal complexity in the multicellular green alga Volvox carteri.</title>
        <authorList>
            <person name="Prochnik S.E."/>
            <person name="Umen J."/>
            <person name="Nedelcu A.M."/>
            <person name="Hallmann A."/>
            <person name="Miller S.M."/>
            <person name="Nishii I."/>
            <person name="Ferris P."/>
            <person name="Kuo A."/>
            <person name="Mitros T."/>
            <person name="Fritz-Laylin L.K."/>
            <person name="Hellsten U."/>
            <person name="Chapman J."/>
            <person name="Simakov O."/>
            <person name="Rensing S.A."/>
            <person name="Terry A."/>
            <person name="Pangilinan J."/>
            <person name="Kapitonov V."/>
            <person name="Jurka J."/>
            <person name="Salamov A."/>
            <person name="Shapiro H."/>
            <person name="Schmutz J."/>
            <person name="Grimwood J."/>
            <person name="Lindquist E."/>
            <person name="Lucas S."/>
            <person name="Grigoriev I.V."/>
            <person name="Schmitt R."/>
            <person name="Kirk D."/>
            <person name="Rokhsar D.S."/>
        </authorList>
    </citation>
    <scope>NUCLEOTIDE SEQUENCE [LARGE SCALE GENOMIC DNA]</scope>
    <source>
        <strain evidence="4">f. Nagariensis / Eve</strain>
    </source>
</reference>
<feature type="compositionally biased region" description="Basic and acidic residues" evidence="1">
    <location>
        <begin position="555"/>
        <end position="566"/>
    </location>
</feature>
<dbReference type="Pfam" id="PF02213">
    <property type="entry name" value="GYF"/>
    <property type="match status" value="1"/>
</dbReference>
<dbReference type="InParanoid" id="D8UBY7"/>
<feature type="region of interest" description="Disordered" evidence="1">
    <location>
        <begin position="544"/>
        <end position="566"/>
    </location>
</feature>
<keyword evidence="4" id="KW-1185">Reference proteome</keyword>
<dbReference type="KEGG" id="vcn:VOLCADRAFT_97130"/>
<dbReference type="EMBL" id="GL378379">
    <property type="protein sequence ID" value="EFJ42753.1"/>
    <property type="molecule type" value="Genomic_DNA"/>
</dbReference>
<proteinExistence type="predicted"/>
<dbReference type="Gene3D" id="3.30.1490.40">
    <property type="match status" value="1"/>
</dbReference>
<organism evidence="4">
    <name type="scientific">Volvox carteri f. nagariensis</name>
    <dbReference type="NCBI Taxonomy" id="3068"/>
    <lineage>
        <taxon>Eukaryota</taxon>
        <taxon>Viridiplantae</taxon>
        <taxon>Chlorophyta</taxon>
        <taxon>core chlorophytes</taxon>
        <taxon>Chlorophyceae</taxon>
        <taxon>CS clade</taxon>
        <taxon>Chlamydomonadales</taxon>
        <taxon>Volvocaceae</taxon>
        <taxon>Volvox</taxon>
    </lineage>
</organism>